<dbReference type="EMBL" id="JAJFAZ020000004">
    <property type="protein sequence ID" value="KAI5335358.1"/>
    <property type="molecule type" value="Genomic_DNA"/>
</dbReference>
<dbReference type="Proteomes" id="UP001054821">
    <property type="component" value="Chromosome 4"/>
</dbReference>
<reference evidence="1 2" key="1">
    <citation type="journal article" date="2022" name="G3 (Bethesda)">
        <title>Whole-genome sequence and methylome profiling of the almond [Prunus dulcis (Mill.) D.A. Webb] cultivar 'Nonpareil'.</title>
        <authorList>
            <person name="D'Amico-Willman K.M."/>
            <person name="Ouma W.Z."/>
            <person name="Meulia T."/>
            <person name="Sideli G.M."/>
            <person name="Gradziel T.M."/>
            <person name="Fresnedo-Ramirez J."/>
        </authorList>
    </citation>
    <scope>NUCLEOTIDE SEQUENCE [LARGE SCALE GENOMIC DNA]</scope>
    <source>
        <strain evidence="1">Clone GOH B32 T37-40</strain>
    </source>
</reference>
<name>A0AAD4W1Z0_PRUDU</name>
<evidence type="ECO:0000313" key="2">
    <source>
        <dbReference type="Proteomes" id="UP001054821"/>
    </source>
</evidence>
<proteinExistence type="predicted"/>
<dbReference type="AlphaFoldDB" id="A0AAD4W1Z0"/>
<keyword evidence="2" id="KW-1185">Reference proteome</keyword>
<comment type="caution">
    <text evidence="1">The sequence shown here is derived from an EMBL/GenBank/DDBJ whole genome shotgun (WGS) entry which is preliminary data.</text>
</comment>
<protein>
    <submittedName>
        <fullName evidence="1">Uncharacterized protein</fullName>
    </submittedName>
</protein>
<gene>
    <name evidence="1" type="ORF">L3X38_025491</name>
</gene>
<accession>A0AAD4W1Z0</accession>
<evidence type="ECO:0000313" key="1">
    <source>
        <dbReference type="EMBL" id="KAI5335358.1"/>
    </source>
</evidence>
<sequence>METIPETQEFMQTSNWRRRPIGTRKANELKRKGVAEASAEEDIELNKVMKSYKDEIIKRKELKIMLKDTSTILTPAIRMWFEWKQVNIKA</sequence>
<organism evidence="1 2">
    <name type="scientific">Prunus dulcis</name>
    <name type="common">Almond</name>
    <name type="synonym">Amygdalus dulcis</name>
    <dbReference type="NCBI Taxonomy" id="3755"/>
    <lineage>
        <taxon>Eukaryota</taxon>
        <taxon>Viridiplantae</taxon>
        <taxon>Streptophyta</taxon>
        <taxon>Embryophyta</taxon>
        <taxon>Tracheophyta</taxon>
        <taxon>Spermatophyta</taxon>
        <taxon>Magnoliopsida</taxon>
        <taxon>eudicotyledons</taxon>
        <taxon>Gunneridae</taxon>
        <taxon>Pentapetalae</taxon>
        <taxon>rosids</taxon>
        <taxon>fabids</taxon>
        <taxon>Rosales</taxon>
        <taxon>Rosaceae</taxon>
        <taxon>Amygdaloideae</taxon>
        <taxon>Amygdaleae</taxon>
        <taxon>Prunus</taxon>
    </lineage>
</organism>